<feature type="region of interest" description="Disordered" evidence="1">
    <location>
        <begin position="191"/>
        <end position="219"/>
    </location>
</feature>
<accession>A0A4R6B4P0</accession>
<evidence type="ECO:0000256" key="2">
    <source>
        <dbReference type="SAM" id="SignalP"/>
    </source>
</evidence>
<evidence type="ECO:0000313" key="3">
    <source>
        <dbReference type="EMBL" id="TDL90488.1"/>
    </source>
</evidence>
<dbReference type="Proteomes" id="UP000294562">
    <property type="component" value="Unassembled WGS sequence"/>
</dbReference>
<keyword evidence="2" id="KW-0732">Signal</keyword>
<reference evidence="3 4" key="1">
    <citation type="submission" date="2019-03" db="EMBL/GenBank/DDBJ databases">
        <title>Rhodobacteraceae bacterium SM1902, a new member of the family Rhodobacteraceae isolated from Yantai.</title>
        <authorList>
            <person name="Sun Y."/>
        </authorList>
    </citation>
    <scope>NUCLEOTIDE SEQUENCE [LARGE SCALE GENOMIC DNA]</scope>
    <source>
        <strain evidence="3 4">SM1902</strain>
    </source>
</reference>
<sequence length="372" mass="39218">MTSLGGWMATSLLAAVYPLMATAQAPCVASAFDKPLPAAENVVTRYADVPAANFPGRWQEGQIHDYIYQLFPDLTGTVGSPPRMNDWRVEVSCDEQARTCVTEPSDAAPELAVLIAEVLGRCLLGANITAEAVESLWTTPEVVPVPLPDAPPAVVEVEQIPEPEQDLAATLQDEEAERGAAIPPSFLLAEQSDETPDEQSSDSEPRPLQPLTSAQDEATTEPALGAEALSEPSISSENGTDTDDTISVETLPESVSPTLDDAGTPQTETVATLPSSDGDSNPNPSSNPRLESPESEASPQPPADCGLQLVQEGPPVLTLQRLLVIAEQDPGPLDGLMGRRTGAALVAYLGPDAADLSIEEAIRQVDLELCNQ</sequence>
<gene>
    <name evidence="3" type="ORF">E2L05_05155</name>
</gene>
<dbReference type="RefSeq" id="WP_133341829.1">
    <property type="nucleotide sequence ID" value="NZ_SMZO01000008.1"/>
</dbReference>
<feature type="compositionally biased region" description="Low complexity" evidence="1">
    <location>
        <begin position="273"/>
        <end position="298"/>
    </location>
</feature>
<evidence type="ECO:0000313" key="4">
    <source>
        <dbReference type="Proteomes" id="UP000294562"/>
    </source>
</evidence>
<feature type="region of interest" description="Disordered" evidence="1">
    <location>
        <begin position="254"/>
        <end position="308"/>
    </location>
</feature>
<protein>
    <submittedName>
        <fullName evidence="3">Uncharacterized protein</fullName>
    </submittedName>
</protein>
<proteinExistence type="predicted"/>
<evidence type="ECO:0000256" key="1">
    <source>
        <dbReference type="SAM" id="MobiDB-lite"/>
    </source>
</evidence>
<feature type="compositionally biased region" description="Acidic residues" evidence="1">
    <location>
        <begin position="191"/>
        <end position="201"/>
    </location>
</feature>
<name>A0A4R6B4P0_9RHOB</name>
<dbReference type="AlphaFoldDB" id="A0A4R6B4P0"/>
<dbReference type="EMBL" id="SMZO01000008">
    <property type="protein sequence ID" value="TDL90488.1"/>
    <property type="molecule type" value="Genomic_DNA"/>
</dbReference>
<keyword evidence="4" id="KW-1185">Reference proteome</keyword>
<organism evidence="3 4">
    <name type="scientific">Meridianimarinicoccus aquatilis</name>
    <dbReference type="NCBI Taxonomy" id="2552766"/>
    <lineage>
        <taxon>Bacteria</taxon>
        <taxon>Pseudomonadati</taxon>
        <taxon>Pseudomonadota</taxon>
        <taxon>Alphaproteobacteria</taxon>
        <taxon>Rhodobacterales</taxon>
        <taxon>Paracoccaceae</taxon>
        <taxon>Meridianimarinicoccus</taxon>
    </lineage>
</organism>
<dbReference type="OrthoDB" id="7770619at2"/>
<comment type="caution">
    <text evidence="3">The sequence shown here is derived from an EMBL/GenBank/DDBJ whole genome shotgun (WGS) entry which is preliminary data.</text>
</comment>
<feature type="region of interest" description="Disordered" evidence="1">
    <location>
        <begin position="226"/>
        <end position="245"/>
    </location>
</feature>
<feature type="chain" id="PRO_5020799696" evidence="2">
    <location>
        <begin position="24"/>
        <end position="372"/>
    </location>
</feature>
<feature type="signal peptide" evidence="2">
    <location>
        <begin position="1"/>
        <end position="23"/>
    </location>
</feature>